<proteinExistence type="predicted"/>
<dbReference type="RefSeq" id="WP_003763364.1">
    <property type="nucleotide sequence ID" value="NZ_CP094242.1"/>
</dbReference>
<dbReference type="Proteomes" id="UP000031390">
    <property type="component" value="Unassembled WGS sequence"/>
</dbReference>
<name>A0A0C1EDB6_9NEIS</name>
<evidence type="ECO:0000313" key="4">
    <source>
        <dbReference type="Proteomes" id="UP000031390"/>
    </source>
</evidence>
<dbReference type="InterPro" id="IPR019401">
    <property type="entry name" value="Znf_CHCC"/>
</dbReference>
<evidence type="ECO:0000259" key="1">
    <source>
        <dbReference type="Pfam" id="PF10276"/>
    </source>
</evidence>
<evidence type="ECO:0000313" key="3">
    <source>
        <dbReference type="EMBL" id="UNV86725.1"/>
    </source>
</evidence>
<reference evidence="3 5" key="2">
    <citation type="submission" date="2022-03" db="EMBL/GenBank/DDBJ databases">
        <title>Genome sequencing of Morococcus cerebrosus.</title>
        <authorList>
            <person name="Baek M.-G."/>
            <person name="Yi H."/>
        </authorList>
    </citation>
    <scope>NUCLEOTIDE SEQUENCE [LARGE SCALE GENOMIC DNA]</scope>
    <source>
        <strain evidence="3 5">CIP 81.93</strain>
    </source>
</reference>
<dbReference type="PATRIC" id="fig|1056807.3.peg.1765"/>
<keyword evidence="2" id="KW-0862">Zinc</keyword>
<keyword evidence="5" id="KW-1185">Reference proteome</keyword>
<dbReference type="GeneID" id="64351026"/>
<dbReference type="Proteomes" id="UP000829504">
    <property type="component" value="Chromosome"/>
</dbReference>
<dbReference type="EMBL" id="JUFZ01000086">
    <property type="protein sequence ID" value="KIC06783.1"/>
    <property type="molecule type" value="Genomic_DNA"/>
</dbReference>
<feature type="domain" description="Zinc finger CHCC-type" evidence="1">
    <location>
        <begin position="18"/>
        <end position="52"/>
    </location>
</feature>
<dbReference type="Pfam" id="PF10276">
    <property type="entry name" value="zf-CHCC"/>
    <property type="match status" value="1"/>
</dbReference>
<organism evidence="2 4">
    <name type="scientific">Morococcus cerebrosus</name>
    <dbReference type="NCBI Taxonomy" id="1056807"/>
    <lineage>
        <taxon>Bacteria</taxon>
        <taxon>Pseudomonadati</taxon>
        <taxon>Pseudomonadota</taxon>
        <taxon>Betaproteobacteria</taxon>
        <taxon>Neisseriales</taxon>
        <taxon>Neisseriaceae</taxon>
        <taxon>Morococcus</taxon>
    </lineage>
</organism>
<sequence length="63" mass="7290">MNANTETVIIYPKDLPLHCSGPNHETWNGHPRVFLPIQSDSDIECPYCGTRYHLEGHIPHHHY</sequence>
<evidence type="ECO:0000313" key="5">
    <source>
        <dbReference type="Proteomes" id="UP000829504"/>
    </source>
</evidence>
<reference evidence="2 4" key="1">
    <citation type="submission" date="2014-12" db="EMBL/GenBank/DDBJ databases">
        <title>Genome sequence of Morococcus cerebrosus.</title>
        <authorList>
            <person name="Shin S.-K."/>
            <person name="Yi H."/>
        </authorList>
    </citation>
    <scope>NUCLEOTIDE SEQUENCE [LARGE SCALE GENOMIC DNA]</scope>
    <source>
        <strain evidence="2 4">CIP 81.93</strain>
    </source>
</reference>
<dbReference type="EMBL" id="CP094242">
    <property type="protein sequence ID" value="UNV86725.1"/>
    <property type="molecule type" value="Genomic_DNA"/>
</dbReference>
<evidence type="ECO:0000313" key="2">
    <source>
        <dbReference type="EMBL" id="KIC06783.1"/>
    </source>
</evidence>
<keyword evidence="2" id="KW-0479">Metal-binding</keyword>
<dbReference type="GO" id="GO:0008270">
    <property type="term" value="F:zinc ion binding"/>
    <property type="evidence" value="ECO:0007669"/>
    <property type="project" value="UniProtKB-KW"/>
</dbReference>
<protein>
    <submittedName>
        <fullName evidence="2">Zinc-finger domain protein</fullName>
    </submittedName>
    <submittedName>
        <fullName evidence="3">Zinc-finger domain-containing protein</fullName>
    </submittedName>
</protein>
<dbReference type="AlphaFoldDB" id="A0A0C1EDB6"/>
<gene>
    <name evidence="2" type="ORF">MCC93_18370</name>
    <name evidence="3" type="ORF">MON37_08585</name>
</gene>
<accession>A0A0C1EDB6</accession>
<keyword evidence="2" id="KW-0863">Zinc-finger</keyword>
<dbReference type="Gene3D" id="2.60.260.40">
    <property type="entry name" value="q5lls5 like domains"/>
    <property type="match status" value="1"/>
</dbReference>